<evidence type="ECO:0000256" key="8">
    <source>
        <dbReference type="RuleBase" id="RU003956"/>
    </source>
</evidence>
<dbReference type="PANTHER" id="PTHR11002:SF76">
    <property type="entry name" value="CARBONIC ANHYDRASE"/>
    <property type="match status" value="1"/>
</dbReference>
<dbReference type="SMART" id="SM00947">
    <property type="entry name" value="Pro_CA"/>
    <property type="match status" value="1"/>
</dbReference>
<feature type="binding site" evidence="7">
    <location>
        <position position="45"/>
    </location>
    <ligand>
        <name>Zn(2+)</name>
        <dbReference type="ChEBI" id="CHEBI:29105"/>
    </ligand>
</feature>
<comment type="caution">
    <text evidence="9">The sequence shown here is derived from an EMBL/GenBank/DDBJ whole genome shotgun (WGS) entry which is preliminary data.</text>
</comment>
<evidence type="ECO:0000256" key="4">
    <source>
        <dbReference type="ARBA" id="ARBA00022833"/>
    </source>
</evidence>
<evidence type="ECO:0000256" key="3">
    <source>
        <dbReference type="ARBA" id="ARBA00022723"/>
    </source>
</evidence>
<comment type="function">
    <text evidence="8">Reversible hydration of carbon dioxide.</text>
</comment>
<feature type="binding site" evidence="7">
    <location>
        <position position="109"/>
    </location>
    <ligand>
        <name>Zn(2+)</name>
        <dbReference type="ChEBI" id="CHEBI:29105"/>
    </ligand>
</feature>
<evidence type="ECO:0000256" key="1">
    <source>
        <dbReference type="ARBA" id="ARBA00006217"/>
    </source>
</evidence>
<reference evidence="9" key="1">
    <citation type="journal article" date="2021" name="PeerJ">
        <title>Extensive microbial diversity within the chicken gut microbiome revealed by metagenomics and culture.</title>
        <authorList>
            <person name="Gilroy R."/>
            <person name="Ravi A."/>
            <person name="Getino M."/>
            <person name="Pursley I."/>
            <person name="Horton D.L."/>
            <person name="Alikhan N.F."/>
            <person name="Baker D."/>
            <person name="Gharbi K."/>
            <person name="Hall N."/>
            <person name="Watson M."/>
            <person name="Adriaenssens E.M."/>
            <person name="Foster-Nyarko E."/>
            <person name="Jarju S."/>
            <person name="Secka A."/>
            <person name="Antonio M."/>
            <person name="Oren A."/>
            <person name="Chaudhuri R.R."/>
            <person name="La Ragione R."/>
            <person name="Hildebrand F."/>
            <person name="Pallen M.J."/>
        </authorList>
    </citation>
    <scope>NUCLEOTIDE SEQUENCE</scope>
    <source>
        <strain evidence="9">ChiSxjej5B17-1746</strain>
    </source>
</reference>
<dbReference type="EC" id="4.2.1.1" evidence="2 8"/>
<comment type="similarity">
    <text evidence="1 8">Belongs to the beta-class carbonic anhydrase family.</text>
</comment>
<evidence type="ECO:0000313" key="10">
    <source>
        <dbReference type="Proteomes" id="UP000824264"/>
    </source>
</evidence>
<dbReference type="Gene3D" id="3.40.1050.10">
    <property type="entry name" value="Carbonic anhydrase"/>
    <property type="match status" value="1"/>
</dbReference>
<dbReference type="CDD" id="cd00884">
    <property type="entry name" value="beta_CA_cladeB"/>
    <property type="match status" value="1"/>
</dbReference>
<feature type="binding site" evidence="7">
    <location>
        <position position="106"/>
    </location>
    <ligand>
        <name>Zn(2+)</name>
        <dbReference type="ChEBI" id="CHEBI:29105"/>
    </ligand>
</feature>
<dbReference type="InterPro" id="IPR045066">
    <property type="entry name" value="Beta_CA_cladeB"/>
</dbReference>
<accession>A0A9D1R0U3</accession>
<keyword evidence="5 8" id="KW-0456">Lyase</keyword>
<dbReference type="Pfam" id="PF00484">
    <property type="entry name" value="Pro_CA"/>
    <property type="match status" value="1"/>
</dbReference>
<dbReference type="InterPro" id="IPR001765">
    <property type="entry name" value="Carbonic_anhydrase"/>
</dbReference>
<dbReference type="Proteomes" id="UP000824264">
    <property type="component" value="Unassembled WGS sequence"/>
</dbReference>
<comment type="cofactor">
    <cofactor evidence="7">
        <name>Zn(2+)</name>
        <dbReference type="ChEBI" id="CHEBI:29105"/>
    </cofactor>
    <text evidence="7">Binds 1 zinc ion per subunit.</text>
</comment>
<dbReference type="AlphaFoldDB" id="A0A9D1R0U3"/>
<evidence type="ECO:0000256" key="2">
    <source>
        <dbReference type="ARBA" id="ARBA00012925"/>
    </source>
</evidence>
<feature type="binding site" evidence="7">
    <location>
        <position position="47"/>
    </location>
    <ligand>
        <name>Zn(2+)</name>
        <dbReference type="ChEBI" id="CHEBI:29105"/>
    </ligand>
</feature>
<comment type="catalytic activity">
    <reaction evidence="6 8">
        <text>hydrogencarbonate + H(+) = CO2 + H2O</text>
        <dbReference type="Rhea" id="RHEA:10748"/>
        <dbReference type="ChEBI" id="CHEBI:15377"/>
        <dbReference type="ChEBI" id="CHEBI:15378"/>
        <dbReference type="ChEBI" id="CHEBI:16526"/>
        <dbReference type="ChEBI" id="CHEBI:17544"/>
        <dbReference type="EC" id="4.2.1.1"/>
    </reaction>
</comment>
<evidence type="ECO:0000256" key="5">
    <source>
        <dbReference type="ARBA" id="ARBA00023239"/>
    </source>
</evidence>
<sequence length="225" mass="25430">MVSHDLLKRFSAGFQRFQKTWYCPENNIYEDLRAGQNPYAMVIACSDSRVDPVILLDATPGDLFVVRNVANLVPPYEPDGHYHGVSAALEYAVRYLRIGHIMVMGHARCGGFTSLLEADHQEGEFLNIWMSLACRAKAEVERTLPEASPEERQRACEMWGVRFSLDNLMGYPWIREAVDEGRLLLHGLYFDMSSGELLYFDAGRRAFLPLVEACAALPRPGRSTL</sequence>
<dbReference type="EMBL" id="DXGI01000262">
    <property type="protein sequence ID" value="HIW78865.1"/>
    <property type="molecule type" value="Genomic_DNA"/>
</dbReference>
<dbReference type="InterPro" id="IPR015892">
    <property type="entry name" value="Carbonic_anhydrase_CS"/>
</dbReference>
<dbReference type="PANTHER" id="PTHR11002">
    <property type="entry name" value="CARBONIC ANHYDRASE"/>
    <property type="match status" value="1"/>
</dbReference>
<gene>
    <name evidence="9" type="ORF">H9874_06950</name>
</gene>
<evidence type="ECO:0000313" key="9">
    <source>
        <dbReference type="EMBL" id="HIW78865.1"/>
    </source>
</evidence>
<organism evidence="9 10">
    <name type="scientific">Candidatus Bilophila faecipullorum</name>
    <dbReference type="NCBI Taxonomy" id="2838482"/>
    <lineage>
        <taxon>Bacteria</taxon>
        <taxon>Pseudomonadati</taxon>
        <taxon>Thermodesulfobacteriota</taxon>
        <taxon>Desulfovibrionia</taxon>
        <taxon>Desulfovibrionales</taxon>
        <taxon>Desulfovibrionaceae</taxon>
        <taxon>Bilophila</taxon>
    </lineage>
</organism>
<dbReference type="PROSITE" id="PS00705">
    <property type="entry name" value="PROK_CO2_ANHYDRASE_2"/>
    <property type="match status" value="1"/>
</dbReference>
<dbReference type="SUPFAM" id="SSF53056">
    <property type="entry name" value="beta-carbonic anhydrase, cab"/>
    <property type="match status" value="1"/>
</dbReference>
<dbReference type="GO" id="GO:0015976">
    <property type="term" value="P:carbon utilization"/>
    <property type="evidence" value="ECO:0007669"/>
    <property type="project" value="InterPro"/>
</dbReference>
<evidence type="ECO:0000256" key="7">
    <source>
        <dbReference type="PIRSR" id="PIRSR601765-1"/>
    </source>
</evidence>
<proteinExistence type="inferred from homology"/>
<dbReference type="GO" id="GO:0008270">
    <property type="term" value="F:zinc ion binding"/>
    <property type="evidence" value="ECO:0007669"/>
    <property type="project" value="UniProtKB-UniRule"/>
</dbReference>
<evidence type="ECO:0000256" key="6">
    <source>
        <dbReference type="ARBA" id="ARBA00048348"/>
    </source>
</evidence>
<protein>
    <recommendedName>
        <fullName evidence="2 8">Carbonic anhydrase</fullName>
        <ecNumber evidence="2 8">4.2.1.1</ecNumber>
    </recommendedName>
    <alternativeName>
        <fullName evidence="8">Carbonate dehydratase</fullName>
    </alternativeName>
</protein>
<keyword evidence="3 7" id="KW-0479">Metal-binding</keyword>
<dbReference type="PROSITE" id="PS00704">
    <property type="entry name" value="PROK_CO2_ANHYDRASE_1"/>
    <property type="match status" value="1"/>
</dbReference>
<name>A0A9D1R0U3_9BACT</name>
<reference evidence="9" key="2">
    <citation type="submission" date="2021-04" db="EMBL/GenBank/DDBJ databases">
        <authorList>
            <person name="Gilroy R."/>
        </authorList>
    </citation>
    <scope>NUCLEOTIDE SEQUENCE</scope>
    <source>
        <strain evidence="9">ChiSxjej5B17-1746</strain>
    </source>
</reference>
<dbReference type="InterPro" id="IPR036874">
    <property type="entry name" value="Carbonic_anhydrase_sf"/>
</dbReference>
<dbReference type="GO" id="GO:0004089">
    <property type="term" value="F:carbonate dehydratase activity"/>
    <property type="evidence" value="ECO:0007669"/>
    <property type="project" value="UniProtKB-UniRule"/>
</dbReference>
<keyword evidence="4 7" id="KW-0862">Zinc</keyword>